<proteinExistence type="inferred from homology"/>
<evidence type="ECO:0008006" key="6">
    <source>
        <dbReference type="Google" id="ProtNLM"/>
    </source>
</evidence>
<dbReference type="Gene3D" id="3.40.50.720">
    <property type="entry name" value="NAD(P)-binding Rossmann-like Domain"/>
    <property type="match status" value="1"/>
</dbReference>
<dbReference type="GO" id="GO:0016616">
    <property type="term" value="F:oxidoreductase activity, acting on the CH-OH group of donors, NAD or NADP as acceptor"/>
    <property type="evidence" value="ECO:0007669"/>
    <property type="project" value="TreeGrafter"/>
</dbReference>
<dbReference type="OrthoDB" id="1933717at2759"/>
<dbReference type="InterPro" id="IPR002347">
    <property type="entry name" value="SDR_fam"/>
</dbReference>
<accession>A0A4Z1H6P9</accession>
<evidence type="ECO:0000313" key="4">
    <source>
        <dbReference type="EMBL" id="TGO44798.1"/>
    </source>
</evidence>
<comment type="similarity">
    <text evidence="1 3">Belongs to the short-chain dehydrogenases/reductases (SDR) family.</text>
</comment>
<dbReference type="EMBL" id="PQXN01000458">
    <property type="protein sequence ID" value="TGO44798.1"/>
    <property type="molecule type" value="Genomic_DNA"/>
</dbReference>
<comment type="caution">
    <text evidence="4">The sequence shown here is derived from an EMBL/GenBank/DDBJ whole genome shotgun (WGS) entry which is preliminary data.</text>
</comment>
<protein>
    <recommendedName>
        <fullName evidence="6">Oxidoreductase</fullName>
    </recommendedName>
</protein>
<name>A0A4Z1H6P9_9HELO</name>
<organism evidence="4 5">
    <name type="scientific">Botryotinia convoluta</name>
    <dbReference type="NCBI Taxonomy" id="54673"/>
    <lineage>
        <taxon>Eukaryota</taxon>
        <taxon>Fungi</taxon>
        <taxon>Dikarya</taxon>
        <taxon>Ascomycota</taxon>
        <taxon>Pezizomycotina</taxon>
        <taxon>Leotiomycetes</taxon>
        <taxon>Helotiales</taxon>
        <taxon>Sclerotiniaceae</taxon>
        <taxon>Botryotinia</taxon>
    </lineage>
</organism>
<keyword evidence="2" id="KW-0560">Oxidoreductase</keyword>
<dbReference type="PANTHER" id="PTHR42760:SF37">
    <property type="entry name" value="CLAVALDEHYDE DEHYDROGENASE"/>
    <property type="match status" value="1"/>
</dbReference>
<sequence>MPYYPLSNPESGLNFTQVIHNDTYPAVTPSQSNCRGKSVFITGASKGIGLALALAYATAGASQISLGARSLSATIEDEIINAARKAGHAAPKVLKHNLDVTDLTSIAKAATLIEEEFGRLDILVNNAGYLEKFAKLCNGDEKEYWRTWEINIRGVYWVSKAMIPLMLRGGDKTIVNLSSIGAQNLSLGASGYQTTKFALLRFTEFLNVDYGEEGLLAYSVHPGGIPTDLAKGMPSDTFHALLVDTVELASDTMVFLTQEKREWLAGRYISCTWDMPEFISREKEIVEGDKLKMRMVW</sequence>
<dbReference type="SUPFAM" id="SSF51735">
    <property type="entry name" value="NAD(P)-binding Rossmann-fold domains"/>
    <property type="match status" value="1"/>
</dbReference>
<keyword evidence="5" id="KW-1185">Reference proteome</keyword>
<dbReference type="InterPro" id="IPR036291">
    <property type="entry name" value="NAD(P)-bd_dom_sf"/>
</dbReference>
<evidence type="ECO:0000256" key="1">
    <source>
        <dbReference type="ARBA" id="ARBA00006484"/>
    </source>
</evidence>
<evidence type="ECO:0000313" key="5">
    <source>
        <dbReference type="Proteomes" id="UP000297527"/>
    </source>
</evidence>
<gene>
    <name evidence="4" type="ORF">BCON_0460g00020</name>
</gene>
<evidence type="ECO:0000256" key="3">
    <source>
        <dbReference type="RuleBase" id="RU000363"/>
    </source>
</evidence>
<reference evidence="4 5" key="1">
    <citation type="submission" date="2017-12" db="EMBL/GenBank/DDBJ databases">
        <title>Comparative genomics of Botrytis spp.</title>
        <authorList>
            <person name="Valero-Jimenez C.A."/>
            <person name="Tapia P."/>
            <person name="Veloso J."/>
            <person name="Silva-Moreno E."/>
            <person name="Staats M."/>
            <person name="Valdes J.H."/>
            <person name="Van Kan J.A.L."/>
        </authorList>
    </citation>
    <scope>NUCLEOTIDE SEQUENCE [LARGE SCALE GENOMIC DNA]</scope>
    <source>
        <strain evidence="4 5">MUCL11595</strain>
    </source>
</reference>
<dbReference type="Proteomes" id="UP000297527">
    <property type="component" value="Unassembled WGS sequence"/>
</dbReference>
<dbReference type="CDD" id="cd05233">
    <property type="entry name" value="SDR_c"/>
    <property type="match status" value="1"/>
</dbReference>
<evidence type="ECO:0000256" key="2">
    <source>
        <dbReference type="ARBA" id="ARBA00023002"/>
    </source>
</evidence>
<dbReference type="PRINTS" id="PR00081">
    <property type="entry name" value="GDHRDH"/>
</dbReference>
<dbReference type="PANTHER" id="PTHR42760">
    <property type="entry name" value="SHORT-CHAIN DEHYDROGENASES/REDUCTASES FAMILY MEMBER"/>
    <property type="match status" value="1"/>
</dbReference>
<dbReference type="PRINTS" id="PR00080">
    <property type="entry name" value="SDRFAMILY"/>
</dbReference>
<dbReference type="Pfam" id="PF00106">
    <property type="entry name" value="adh_short"/>
    <property type="match status" value="1"/>
</dbReference>
<dbReference type="AlphaFoldDB" id="A0A4Z1H6P9"/>